<dbReference type="PANTHER" id="PTHR24148:SF64">
    <property type="entry name" value="HETEROKARYON INCOMPATIBILITY DOMAIN-CONTAINING PROTEIN"/>
    <property type="match status" value="1"/>
</dbReference>
<gene>
    <name evidence="2" type="ORF">QBC32DRAFT_394550</name>
</gene>
<keyword evidence="3" id="KW-1185">Reference proteome</keyword>
<dbReference type="Pfam" id="PF26639">
    <property type="entry name" value="Het-6_barrel"/>
    <property type="match status" value="1"/>
</dbReference>
<reference evidence="2" key="1">
    <citation type="journal article" date="2023" name="Mol. Phylogenet. Evol.">
        <title>Genome-scale phylogeny and comparative genomics of the fungal order Sordariales.</title>
        <authorList>
            <person name="Hensen N."/>
            <person name="Bonometti L."/>
            <person name="Westerberg I."/>
            <person name="Brannstrom I.O."/>
            <person name="Guillou S."/>
            <person name="Cros-Aarteil S."/>
            <person name="Calhoun S."/>
            <person name="Haridas S."/>
            <person name="Kuo A."/>
            <person name="Mondo S."/>
            <person name="Pangilinan J."/>
            <person name="Riley R."/>
            <person name="LaButti K."/>
            <person name="Andreopoulos B."/>
            <person name="Lipzen A."/>
            <person name="Chen C."/>
            <person name="Yan M."/>
            <person name="Daum C."/>
            <person name="Ng V."/>
            <person name="Clum A."/>
            <person name="Steindorff A."/>
            <person name="Ohm R.A."/>
            <person name="Martin F."/>
            <person name="Silar P."/>
            <person name="Natvig D.O."/>
            <person name="Lalanne C."/>
            <person name="Gautier V."/>
            <person name="Ament-Velasquez S.L."/>
            <person name="Kruys A."/>
            <person name="Hutchinson M.I."/>
            <person name="Powell A.J."/>
            <person name="Barry K."/>
            <person name="Miller A.N."/>
            <person name="Grigoriev I.V."/>
            <person name="Debuchy R."/>
            <person name="Gladieux P."/>
            <person name="Hiltunen Thoren M."/>
            <person name="Johannesson H."/>
        </authorList>
    </citation>
    <scope>NUCLEOTIDE SEQUENCE</scope>
    <source>
        <strain evidence="2">CBS 626.80</strain>
    </source>
</reference>
<dbReference type="PANTHER" id="PTHR24148">
    <property type="entry name" value="ANKYRIN REPEAT DOMAIN-CONTAINING PROTEIN 39 HOMOLOG-RELATED"/>
    <property type="match status" value="1"/>
</dbReference>
<accession>A0AAN6SK72</accession>
<dbReference type="Proteomes" id="UP001303222">
    <property type="component" value="Unassembled WGS sequence"/>
</dbReference>
<organism evidence="2 3">
    <name type="scientific">Pseudoneurospora amorphoporcata</name>
    <dbReference type="NCBI Taxonomy" id="241081"/>
    <lineage>
        <taxon>Eukaryota</taxon>
        <taxon>Fungi</taxon>
        <taxon>Dikarya</taxon>
        <taxon>Ascomycota</taxon>
        <taxon>Pezizomycotina</taxon>
        <taxon>Sordariomycetes</taxon>
        <taxon>Sordariomycetidae</taxon>
        <taxon>Sordariales</taxon>
        <taxon>Sordariaceae</taxon>
        <taxon>Pseudoneurospora</taxon>
    </lineage>
</organism>
<feature type="domain" description="Heterokaryon incompatibility" evidence="1">
    <location>
        <begin position="49"/>
        <end position="230"/>
    </location>
</feature>
<reference evidence="2" key="2">
    <citation type="submission" date="2023-06" db="EMBL/GenBank/DDBJ databases">
        <authorList>
            <consortium name="Lawrence Berkeley National Laboratory"/>
            <person name="Mondo S.J."/>
            <person name="Hensen N."/>
            <person name="Bonometti L."/>
            <person name="Westerberg I."/>
            <person name="Brannstrom I.O."/>
            <person name="Guillou S."/>
            <person name="Cros-Aarteil S."/>
            <person name="Calhoun S."/>
            <person name="Haridas S."/>
            <person name="Kuo A."/>
            <person name="Pangilinan J."/>
            <person name="Riley R."/>
            <person name="Labutti K."/>
            <person name="Andreopoulos B."/>
            <person name="Lipzen A."/>
            <person name="Chen C."/>
            <person name="Yanf M."/>
            <person name="Daum C."/>
            <person name="Ng V."/>
            <person name="Clum A."/>
            <person name="Steindorff A."/>
            <person name="Ohm R."/>
            <person name="Martin F."/>
            <person name="Silar P."/>
            <person name="Natvig D."/>
            <person name="Lalanne C."/>
            <person name="Gautier V."/>
            <person name="Ament-Velasquez S.L."/>
            <person name="Kruys A."/>
            <person name="Hutchinson M.I."/>
            <person name="Powell A.J."/>
            <person name="Barry K."/>
            <person name="Miller A.N."/>
            <person name="Grigoriev I.V."/>
            <person name="Debuchy R."/>
            <person name="Gladieux P."/>
            <person name="Thoren M.H."/>
            <person name="Johannesson H."/>
        </authorList>
    </citation>
    <scope>NUCLEOTIDE SEQUENCE</scope>
    <source>
        <strain evidence="2">CBS 626.80</strain>
    </source>
</reference>
<dbReference type="EMBL" id="MU859064">
    <property type="protein sequence ID" value="KAK3956645.1"/>
    <property type="molecule type" value="Genomic_DNA"/>
</dbReference>
<dbReference type="InterPro" id="IPR010730">
    <property type="entry name" value="HET"/>
</dbReference>
<dbReference type="Pfam" id="PF06985">
    <property type="entry name" value="HET"/>
    <property type="match status" value="1"/>
</dbReference>
<evidence type="ECO:0000259" key="1">
    <source>
        <dbReference type="Pfam" id="PF06985"/>
    </source>
</evidence>
<evidence type="ECO:0000313" key="2">
    <source>
        <dbReference type="EMBL" id="KAK3956645.1"/>
    </source>
</evidence>
<comment type="caution">
    <text evidence="2">The sequence shown here is derived from an EMBL/GenBank/DDBJ whole genome shotgun (WGS) entry which is preliminary data.</text>
</comment>
<name>A0AAN6SK72_9PEZI</name>
<dbReference type="InterPro" id="IPR052895">
    <property type="entry name" value="HetReg/Transcr_Mod"/>
</dbReference>
<proteinExistence type="predicted"/>
<protein>
    <submittedName>
        <fullName evidence="2">Heterokaryon incompatibility protein-domain-containing protein</fullName>
    </submittedName>
</protein>
<evidence type="ECO:0000313" key="3">
    <source>
        <dbReference type="Proteomes" id="UP001303222"/>
    </source>
</evidence>
<dbReference type="AlphaFoldDB" id="A0AAN6SK72"/>
<sequence length="662" mass="75955">MTLEEVAATLPRYWQVEEAWDGRTTWVHPADSFHHSRYQKPARITRPEYEALSYTWGSNEFSQKVYIWMDTQDTTASALPLSFAEQFKGGVPPCHTYLRITRNLETALRNLRDRDYKRILWADGICINQSDTDDKNKQVPRMGDIFRRAQRVVSWLSPDEKNSGHALKALEYLGKQVVYTRRYAIFGAPEATEPQWYQRETELPYNGEIWMAIVDLLSRQWFYRQWIVQEVQLAEDAILCCGQSSINWTYFRYALTSLRDRKYIPPSISRGRLVVNGLCEPYHMNSPFRGKIRPNYDKSHTAVQVYKETFLAHTYHFQRLELLTRCYLSKWKVVENKPSWVPDLSYLPTTISMPIQFAAGFSRCWTKISSDSSDIFTVAGIQCATVKTIGSPLPAVEREDDALLAIRELAAKELAANTGQYPETTSYPYWKTWLRQESAYAFFDNNGTGHVVGDKGGPSSHEYVLMNLLNKRRYVTTEEGYIGIGPPDVEEGDLVCVILGDNKPVILRPQQLQPQPQPPPLLESSQFQEPFFQLPRPSPPEDTGFLFVGPCSVYGIDNANGLLGPLPKPWRVQAFRDGSGLSCVYKFFNPNTGVLADEDPRLPPLDGNKWERVSRGERTGDDPFTFQRFRNKLTGEVINYDPRMDRDALEGQGIPIRDFNLV</sequence>